<keyword evidence="2" id="KW-1185">Reference proteome</keyword>
<gene>
    <name evidence="1" type="ORF">N3K66_002283</name>
</gene>
<dbReference type="Proteomes" id="UP001163324">
    <property type="component" value="Chromosome 2"/>
</dbReference>
<reference evidence="1" key="1">
    <citation type="submission" date="2022-10" db="EMBL/GenBank/DDBJ databases">
        <title>Complete Genome of Trichothecium roseum strain YXFP-22015, a Plant Pathogen Isolated from Citrus.</title>
        <authorList>
            <person name="Wang Y."/>
            <person name="Zhu L."/>
        </authorList>
    </citation>
    <scope>NUCLEOTIDE SEQUENCE</scope>
    <source>
        <strain evidence="1">YXFP-22015</strain>
    </source>
</reference>
<evidence type="ECO:0000313" key="2">
    <source>
        <dbReference type="Proteomes" id="UP001163324"/>
    </source>
</evidence>
<dbReference type="EMBL" id="CM047941">
    <property type="protein sequence ID" value="KAI9902931.1"/>
    <property type="molecule type" value="Genomic_DNA"/>
</dbReference>
<protein>
    <submittedName>
        <fullName evidence="1">Uncharacterized protein</fullName>
    </submittedName>
</protein>
<proteinExistence type="predicted"/>
<name>A0ACC0VAK4_9HYPO</name>
<organism evidence="1 2">
    <name type="scientific">Trichothecium roseum</name>
    <dbReference type="NCBI Taxonomy" id="47278"/>
    <lineage>
        <taxon>Eukaryota</taxon>
        <taxon>Fungi</taxon>
        <taxon>Dikarya</taxon>
        <taxon>Ascomycota</taxon>
        <taxon>Pezizomycotina</taxon>
        <taxon>Sordariomycetes</taxon>
        <taxon>Hypocreomycetidae</taxon>
        <taxon>Hypocreales</taxon>
        <taxon>Hypocreales incertae sedis</taxon>
        <taxon>Trichothecium</taxon>
    </lineage>
</organism>
<sequence>MRVLGVVRWLNCRLAAEKQIPGHVFREVPRNLAPAKRSFSQTACRPLSAAQEALRKAQEDASSLTPEYVAANMAPEEAQRLSRVRNIGIAAHIDSGKTTATERVLFYTGRIKAIHEVRGKDAVGAKMDSMDLEREKGITIQSAATFCDWKKQENGEEKTYHFNLIDTPGHIDFTIEVERALRVLDGAVMILCAVSGVQSQTITVHRQMKRYDVPRISFINKMDRMGANPWKAVEQINSKLKMPAAALQIPIGAEDEFEGVVDLINMQAIYFEGPRGTKVRVTDQIPQHLIAEAKEKRQTLIEKLADVDDEIAEIFLEEQEPTKEQIKVAIRRATIARKFSPVLMGSALADKGVQPMLDAVCDYLPDPSQIENMGLDRSKDEKPVKLVPYNSLPFVGLAFKLEENNYGQLTYIRVYQGTLSKGTYLYNSRTEKKVRIPRIVRMHSNEMEDVSEVGAGEICAVFGVDCASGDTFTDGGLPYTMSSMFVPDAVMSLSIKPKRTGDADNFSKAMNRFQREDPTFRVHVDPESEETIISGMGELHLEVYVERLKREYKTECITGQPRVAYRETISRRADFDYLLRRQTGGPGDFAKVGGFIEPYDKAEENYYESQVVGGHIPDKFLSACAKGFEAACDKGPLLGHRVIGTKMIINDGATHTTDSSDFAFSQATQMAFRKAFVEAGGQVLEPMMKTAITAPNEFQGNILMLMNKRNATIHDTDIGPEDFTLLCDCSLNGMFGFSSQLRAATQGKGEFGMEFSHYSPAPPHLQKELIAKHEAELAAKRTK</sequence>
<evidence type="ECO:0000313" key="1">
    <source>
        <dbReference type="EMBL" id="KAI9902931.1"/>
    </source>
</evidence>
<comment type="caution">
    <text evidence="1">The sequence shown here is derived from an EMBL/GenBank/DDBJ whole genome shotgun (WGS) entry which is preliminary data.</text>
</comment>
<accession>A0ACC0VAK4</accession>